<sequence length="85" mass="9572">MHMWQLGSSSDLRVRAILILYLHVFILDAMGCVRTFFGEFGGRGWGRDTKSVRGIASSSDFDHNRDHTVNDTLPTRASSFRLNGL</sequence>
<keyword evidence="1" id="KW-1133">Transmembrane helix</keyword>
<evidence type="ECO:0000313" key="2">
    <source>
        <dbReference type="EMBL" id="KAH8995327.1"/>
    </source>
</evidence>
<gene>
    <name evidence="2" type="ORF">EDB92DRAFT_1846289</name>
</gene>
<feature type="transmembrane region" description="Helical" evidence="1">
    <location>
        <begin position="12"/>
        <end position="37"/>
    </location>
</feature>
<accession>A0AAD4QCM5</accession>
<dbReference type="EMBL" id="JAKELL010000012">
    <property type="protein sequence ID" value="KAH8995327.1"/>
    <property type="molecule type" value="Genomic_DNA"/>
</dbReference>
<evidence type="ECO:0000256" key="1">
    <source>
        <dbReference type="SAM" id="Phobius"/>
    </source>
</evidence>
<reference evidence="2" key="1">
    <citation type="submission" date="2022-01" db="EMBL/GenBank/DDBJ databases">
        <title>Comparative genomics reveals a dynamic genome evolution in the ectomycorrhizal milk-cap (Lactarius) mushrooms.</title>
        <authorList>
            <consortium name="DOE Joint Genome Institute"/>
            <person name="Lebreton A."/>
            <person name="Tang N."/>
            <person name="Kuo A."/>
            <person name="LaButti K."/>
            <person name="Drula E."/>
            <person name="Barry K."/>
            <person name="Clum A."/>
            <person name="Lipzen A."/>
            <person name="Mousain D."/>
            <person name="Ng V."/>
            <person name="Wang R."/>
            <person name="Wang X."/>
            <person name="Dai Y."/>
            <person name="Henrissat B."/>
            <person name="Grigoriev I.V."/>
            <person name="Guerin-Laguette A."/>
            <person name="Yu F."/>
            <person name="Martin F.M."/>
        </authorList>
    </citation>
    <scope>NUCLEOTIDE SEQUENCE</scope>
    <source>
        <strain evidence="2">QP</strain>
    </source>
</reference>
<dbReference type="Proteomes" id="UP001201163">
    <property type="component" value="Unassembled WGS sequence"/>
</dbReference>
<keyword evidence="1" id="KW-0812">Transmembrane</keyword>
<organism evidence="2 3">
    <name type="scientific">Lactarius akahatsu</name>
    <dbReference type="NCBI Taxonomy" id="416441"/>
    <lineage>
        <taxon>Eukaryota</taxon>
        <taxon>Fungi</taxon>
        <taxon>Dikarya</taxon>
        <taxon>Basidiomycota</taxon>
        <taxon>Agaricomycotina</taxon>
        <taxon>Agaricomycetes</taxon>
        <taxon>Russulales</taxon>
        <taxon>Russulaceae</taxon>
        <taxon>Lactarius</taxon>
    </lineage>
</organism>
<comment type="caution">
    <text evidence="2">The sequence shown here is derived from an EMBL/GenBank/DDBJ whole genome shotgun (WGS) entry which is preliminary data.</text>
</comment>
<dbReference type="AlphaFoldDB" id="A0AAD4QCM5"/>
<keyword evidence="1" id="KW-0472">Membrane</keyword>
<keyword evidence="3" id="KW-1185">Reference proteome</keyword>
<evidence type="ECO:0000313" key="3">
    <source>
        <dbReference type="Proteomes" id="UP001201163"/>
    </source>
</evidence>
<protein>
    <submittedName>
        <fullName evidence="2">Uncharacterized protein</fullName>
    </submittedName>
</protein>
<proteinExistence type="predicted"/>
<name>A0AAD4QCM5_9AGAM</name>